<dbReference type="Proteomes" id="UP001597511">
    <property type="component" value="Unassembled WGS sequence"/>
</dbReference>
<keyword evidence="2" id="KW-1185">Reference proteome</keyword>
<accession>A0ABW6A7Z9</accession>
<dbReference type="EMBL" id="JBHUOZ010000003">
    <property type="protein sequence ID" value="MFD2920555.1"/>
    <property type="molecule type" value="Genomic_DNA"/>
</dbReference>
<evidence type="ECO:0008006" key="3">
    <source>
        <dbReference type="Google" id="ProtNLM"/>
    </source>
</evidence>
<proteinExistence type="predicted"/>
<comment type="caution">
    <text evidence="1">The sequence shown here is derived from an EMBL/GenBank/DDBJ whole genome shotgun (WGS) entry which is preliminary data.</text>
</comment>
<organism evidence="1 2">
    <name type="scientific">Terrimonas rubra</name>
    <dbReference type="NCBI Taxonomy" id="1035890"/>
    <lineage>
        <taxon>Bacteria</taxon>
        <taxon>Pseudomonadati</taxon>
        <taxon>Bacteroidota</taxon>
        <taxon>Chitinophagia</taxon>
        <taxon>Chitinophagales</taxon>
        <taxon>Chitinophagaceae</taxon>
        <taxon>Terrimonas</taxon>
    </lineage>
</organism>
<sequence length="126" mass="13732">MKLLSLLTTVLLVSILSSCSGSKKSGSQTLKARLEVQGICSNYTIKLLEGNLDKSLIEANWTDETTGTAYTNVFGLANPCNFPASLKKGDEFYFVIDTGKQQDCAVCMAYYPTPQKKLSIKVLPNP</sequence>
<reference evidence="2" key="1">
    <citation type="journal article" date="2019" name="Int. J. Syst. Evol. Microbiol.">
        <title>The Global Catalogue of Microorganisms (GCM) 10K type strain sequencing project: providing services to taxonomists for standard genome sequencing and annotation.</title>
        <authorList>
            <consortium name="The Broad Institute Genomics Platform"/>
            <consortium name="The Broad Institute Genome Sequencing Center for Infectious Disease"/>
            <person name="Wu L."/>
            <person name="Ma J."/>
        </authorList>
    </citation>
    <scope>NUCLEOTIDE SEQUENCE [LARGE SCALE GENOMIC DNA]</scope>
    <source>
        <strain evidence="2">KCTC 23299</strain>
    </source>
</reference>
<evidence type="ECO:0000313" key="1">
    <source>
        <dbReference type="EMBL" id="MFD2920555.1"/>
    </source>
</evidence>
<evidence type="ECO:0000313" key="2">
    <source>
        <dbReference type="Proteomes" id="UP001597511"/>
    </source>
</evidence>
<dbReference type="PROSITE" id="PS51257">
    <property type="entry name" value="PROKAR_LIPOPROTEIN"/>
    <property type="match status" value="1"/>
</dbReference>
<gene>
    <name evidence="1" type="ORF">ACFS6H_12585</name>
</gene>
<name>A0ABW6A7Z9_9BACT</name>
<protein>
    <recommendedName>
        <fullName evidence="3">Lipoprotein</fullName>
    </recommendedName>
</protein>
<dbReference type="RefSeq" id="WP_386099133.1">
    <property type="nucleotide sequence ID" value="NZ_JBHUOZ010000003.1"/>
</dbReference>